<protein>
    <submittedName>
        <fullName evidence="1">Carbohydrate-binding protein</fullName>
    </submittedName>
</protein>
<gene>
    <name evidence="1" type="ORF">FO440_02350</name>
</gene>
<dbReference type="Proteomes" id="UP000318733">
    <property type="component" value="Unassembled WGS sequence"/>
</dbReference>
<dbReference type="OrthoDB" id="792783at2"/>
<accession>A0A556MT88</accession>
<sequence length="492" mass="52525">MKKIFINLQLGLLGLVIVMGSSCKSEKVADAIKTQSFAPATASVTAKMEIGTGSTYTLDGAALTVPVAITFSSATTTTFTIDLKSNVDTIASLVSSGALPKGTIAFANGSAAVAPQVNVPAGVKSINFNVIISRSSLELGYPGDMAAVLQISNATKGNKITAGSSNTVLIVHTKQLFDANTIHDIAIGTPSNIVTPSANGAYFGKTSTGIEVKIPIVLQGDPGSAFTVNVASSPDSVTKYINNGTLTNSVLYPDSKISLSTPQVKILENTNTAYLTFTVPLNTLLAVQPAPAVPTVIIPTVAFTISNPSRYQITKTKIKTVFVKLDPNYFRPYFGKPFEINGTIGTASPIFYAVNYDFGGEGVAYHDDNHKDGDTNWRVPDDVDANGDYTPRTVVGWTSDGEWLTYSINVEQTGDYQADTYLGSGADNTTYSIYVDGVLQNPSPLPVQNTSDYRNQKANSTTLHLTAGYHIYKVFWNHAQYDYRGTILTRIK</sequence>
<dbReference type="SUPFAM" id="SSF49785">
    <property type="entry name" value="Galactose-binding domain-like"/>
    <property type="match status" value="1"/>
</dbReference>
<dbReference type="RefSeq" id="WP_144246617.1">
    <property type="nucleotide sequence ID" value="NZ_VLPK01000001.1"/>
</dbReference>
<dbReference type="AlphaFoldDB" id="A0A556MT88"/>
<organism evidence="1 2">
    <name type="scientific">Mucilaginibacter corticis</name>
    <dbReference type="NCBI Taxonomy" id="2597670"/>
    <lineage>
        <taxon>Bacteria</taxon>
        <taxon>Pseudomonadati</taxon>
        <taxon>Bacteroidota</taxon>
        <taxon>Sphingobacteriia</taxon>
        <taxon>Sphingobacteriales</taxon>
        <taxon>Sphingobacteriaceae</taxon>
        <taxon>Mucilaginibacter</taxon>
    </lineage>
</organism>
<dbReference type="Gene3D" id="2.60.120.260">
    <property type="entry name" value="Galactose-binding domain-like"/>
    <property type="match status" value="1"/>
</dbReference>
<proteinExistence type="predicted"/>
<dbReference type="CDD" id="cd04080">
    <property type="entry name" value="CBM6_cellulase-like"/>
    <property type="match status" value="1"/>
</dbReference>
<reference evidence="1 2" key="1">
    <citation type="submission" date="2019-07" db="EMBL/GenBank/DDBJ databases">
        <authorList>
            <person name="Huq M.A."/>
        </authorList>
    </citation>
    <scope>NUCLEOTIDE SEQUENCE [LARGE SCALE GENOMIC DNA]</scope>
    <source>
        <strain evidence="1 2">MAH-19</strain>
    </source>
</reference>
<dbReference type="PROSITE" id="PS51257">
    <property type="entry name" value="PROKAR_LIPOPROTEIN"/>
    <property type="match status" value="1"/>
</dbReference>
<comment type="caution">
    <text evidence="1">The sequence shown here is derived from an EMBL/GenBank/DDBJ whole genome shotgun (WGS) entry which is preliminary data.</text>
</comment>
<keyword evidence="2" id="KW-1185">Reference proteome</keyword>
<evidence type="ECO:0000313" key="1">
    <source>
        <dbReference type="EMBL" id="TSJ43052.1"/>
    </source>
</evidence>
<dbReference type="InterPro" id="IPR008979">
    <property type="entry name" value="Galactose-bd-like_sf"/>
</dbReference>
<dbReference type="EMBL" id="VLPK01000001">
    <property type="protein sequence ID" value="TSJ43052.1"/>
    <property type="molecule type" value="Genomic_DNA"/>
</dbReference>
<name>A0A556MT88_9SPHI</name>
<evidence type="ECO:0000313" key="2">
    <source>
        <dbReference type="Proteomes" id="UP000318733"/>
    </source>
</evidence>